<protein>
    <submittedName>
        <fullName evidence="2">Uncharacterized protein</fullName>
    </submittedName>
</protein>
<dbReference type="EMBL" id="JAACJJ010000004">
    <property type="protein sequence ID" value="KAF5328398.1"/>
    <property type="molecule type" value="Genomic_DNA"/>
</dbReference>
<keyword evidence="3" id="KW-1185">Reference proteome</keyword>
<sequence>MNDGTHALGYQGDNCPSQAPACPDTSSPLPVVPVLGLPTDEEENDDSTPHFSSSQLDGAELLDPVKGLYKYKDTLETPSWVEDERIYINLKEHPRAKLD</sequence>
<name>A0A8H5BS89_9AGAR</name>
<dbReference type="AlphaFoldDB" id="A0A8H5BS89"/>
<evidence type="ECO:0000313" key="3">
    <source>
        <dbReference type="Proteomes" id="UP000567179"/>
    </source>
</evidence>
<accession>A0A8H5BS89</accession>
<comment type="caution">
    <text evidence="2">The sequence shown here is derived from an EMBL/GenBank/DDBJ whole genome shotgun (WGS) entry which is preliminary data.</text>
</comment>
<evidence type="ECO:0000313" key="2">
    <source>
        <dbReference type="EMBL" id="KAF5328398.1"/>
    </source>
</evidence>
<dbReference type="Proteomes" id="UP000567179">
    <property type="component" value="Unassembled WGS sequence"/>
</dbReference>
<reference evidence="2 3" key="1">
    <citation type="journal article" date="2020" name="ISME J.">
        <title>Uncovering the hidden diversity of litter-decomposition mechanisms in mushroom-forming fungi.</title>
        <authorList>
            <person name="Floudas D."/>
            <person name="Bentzer J."/>
            <person name="Ahren D."/>
            <person name="Johansson T."/>
            <person name="Persson P."/>
            <person name="Tunlid A."/>
        </authorList>
    </citation>
    <scope>NUCLEOTIDE SEQUENCE [LARGE SCALE GENOMIC DNA]</scope>
    <source>
        <strain evidence="2 3">CBS 101986</strain>
    </source>
</reference>
<gene>
    <name evidence="2" type="ORF">D9619_013321</name>
</gene>
<evidence type="ECO:0000256" key="1">
    <source>
        <dbReference type="SAM" id="MobiDB-lite"/>
    </source>
</evidence>
<feature type="compositionally biased region" description="Low complexity" evidence="1">
    <location>
        <begin position="28"/>
        <end position="38"/>
    </location>
</feature>
<organism evidence="2 3">
    <name type="scientific">Psilocybe cf. subviscida</name>
    <dbReference type="NCBI Taxonomy" id="2480587"/>
    <lineage>
        <taxon>Eukaryota</taxon>
        <taxon>Fungi</taxon>
        <taxon>Dikarya</taxon>
        <taxon>Basidiomycota</taxon>
        <taxon>Agaricomycotina</taxon>
        <taxon>Agaricomycetes</taxon>
        <taxon>Agaricomycetidae</taxon>
        <taxon>Agaricales</taxon>
        <taxon>Agaricineae</taxon>
        <taxon>Strophariaceae</taxon>
        <taxon>Psilocybe</taxon>
    </lineage>
</organism>
<feature type="region of interest" description="Disordered" evidence="1">
    <location>
        <begin position="1"/>
        <end position="59"/>
    </location>
</feature>
<proteinExistence type="predicted"/>